<protein>
    <submittedName>
        <fullName evidence="1">Uncharacterized protein</fullName>
    </submittedName>
</protein>
<dbReference type="GeneID" id="30310019"/>
<accession>A0A1D8KSD1</accession>
<keyword evidence="2" id="KW-1185">Reference proteome</keyword>
<reference evidence="1 2" key="1">
    <citation type="journal article" date="2016" name="Virology">
        <title>The genomic content and context of auxiliary metabolic genes in marine cyanomyoviruses.</title>
        <authorList>
            <person name="Crummett L.T."/>
            <person name="Puxty R.J."/>
            <person name="Weihe C."/>
            <person name="Marston M.F."/>
            <person name="Martiny J.B."/>
        </authorList>
    </citation>
    <scope>NUCLEOTIDE SEQUENCE [LARGE SCALE GENOMIC DNA]</scope>
    <source>
        <strain evidence="1">0810PA09</strain>
    </source>
</reference>
<name>A0A1D8KSD1_9CAUD</name>
<evidence type="ECO:0000313" key="1">
    <source>
        <dbReference type="EMBL" id="AOV61539.1"/>
    </source>
</evidence>
<dbReference type="KEGG" id="vg:30310019"/>
<proteinExistence type="predicted"/>
<organism evidence="1 2">
    <name type="scientific">Synechococcus phage S-WAM1</name>
    <dbReference type="NCBI Taxonomy" id="1815521"/>
    <lineage>
        <taxon>Viruses</taxon>
        <taxon>Duplodnaviria</taxon>
        <taxon>Heunggongvirae</taxon>
        <taxon>Uroviricota</taxon>
        <taxon>Caudoviricetes</taxon>
        <taxon>Pantevenvirales</taxon>
        <taxon>Kyanoviridae</taxon>
        <taxon>Sokavirus</taxon>
        <taxon>Sokavirus swam1</taxon>
    </lineage>
</organism>
<dbReference type="OrthoDB" id="26136at10239"/>
<sequence>MTIIRDIATGKVRLSLVEDNAFLSAIQGLHSFVVDNNADCDMAYDWVCDQAECASFVADNYAWDMFFDVYSQAAELDA</sequence>
<dbReference type="RefSeq" id="YP_009325055.1">
    <property type="nucleotide sequence ID" value="NC_031944.1"/>
</dbReference>
<dbReference type="Proteomes" id="UP000204364">
    <property type="component" value="Segment"/>
</dbReference>
<dbReference type="EMBL" id="KU686210">
    <property type="protein sequence ID" value="AOV61539.1"/>
    <property type="molecule type" value="Genomic_DNA"/>
</dbReference>
<gene>
    <name evidence="1" type="ORF">P090810_066</name>
</gene>
<evidence type="ECO:0000313" key="2">
    <source>
        <dbReference type="Proteomes" id="UP000204364"/>
    </source>
</evidence>